<dbReference type="NCBIfam" id="TIGR02541">
    <property type="entry name" value="flagell_FlgJ"/>
    <property type="match status" value="1"/>
</dbReference>
<keyword evidence="9" id="KW-0326">Glycosidase</keyword>
<comment type="subcellular location">
    <subcellularLocation>
        <location evidence="2">Periplasm</location>
    </subcellularLocation>
</comment>
<evidence type="ECO:0000256" key="6">
    <source>
        <dbReference type="ARBA" id="ARBA00022764"/>
    </source>
</evidence>
<reference evidence="14 15" key="1">
    <citation type="submission" date="2017-02" db="EMBL/GenBank/DDBJ databases">
        <title>Genomic diversity within the haloalkaliphilic genus Thioalkalivibrio.</title>
        <authorList>
            <person name="Ahn A.-C."/>
            <person name="Meier-Kolthoff J."/>
            <person name="Overmars L."/>
            <person name="Richter M."/>
            <person name="Woyke T."/>
            <person name="Sorokin D.Y."/>
            <person name="Muyzer G."/>
        </authorList>
    </citation>
    <scope>NUCLEOTIDE SEQUENCE [LARGE SCALE GENOMIC DNA]</scope>
    <source>
        <strain evidence="14 15">HL17</strain>
    </source>
</reference>
<dbReference type="PRINTS" id="PR01002">
    <property type="entry name" value="FLGFLGJ"/>
</dbReference>
<dbReference type="EMBL" id="MUZR01000002">
    <property type="protein sequence ID" value="OOC11495.1"/>
    <property type="molecule type" value="Genomic_DNA"/>
</dbReference>
<dbReference type="PANTHER" id="PTHR33308">
    <property type="entry name" value="PEPTIDOGLYCAN HYDROLASE FLGJ"/>
    <property type="match status" value="1"/>
</dbReference>
<dbReference type="RefSeq" id="WP_208855970.1">
    <property type="nucleotide sequence ID" value="NZ_MUZR01000002.1"/>
</dbReference>
<evidence type="ECO:0000259" key="13">
    <source>
        <dbReference type="SMART" id="SM00047"/>
    </source>
</evidence>
<protein>
    <recommendedName>
        <fullName evidence="5">Peptidoglycan hydrolase FlgJ</fullName>
    </recommendedName>
    <alternativeName>
        <fullName evidence="11">Muramidase FlgJ</fullName>
    </alternativeName>
</protein>
<comment type="similarity">
    <text evidence="3">In the N-terminal section; belongs to the FlgJ family.</text>
</comment>
<dbReference type="PANTHER" id="PTHR33308:SF9">
    <property type="entry name" value="PEPTIDOGLYCAN HYDROLASE FLGJ"/>
    <property type="match status" value="1"/>
</dbReference>
<keyword evidence="14" id="KW-0969">Cilium</keyword>
<evidence type="ECO:0000256" key="9">
    <source>
        <dbReference type="ARBA" id="ARBA00023295"/>
    </source>
</evidence>
<dbReference type="GO" id="GO:0016798">
    <property type="term" value="F:hydrolase activity, acting on glycosyl bonds"/>
    <property type="evidence" value="ECO:0007669"/>
    <property type="project" value="UniProtKB-KW"/>
</dbReference>
<feature type="region of interest" description="Disordered" evidence="12">
    <location>
        <begin position="98"/>
        <end position="192"/>
    </location>
</feature>
<evidence type="ECO:0000256" key="1">
    <source>
        <dbReference type="ARBA" id="ARBA00002954"/>
    </source>
</evidence>
<evidence type="ECO:0000256" key="7">
    <source>
        <dbReference type="ARBA" id="ARBA00022795"/>
    </source>
</evidence>
<accession>A0A1V3A2D3</accession>
<proteinExistence type="inferred from homology"/>
<dbReference type="GO" id="GO:0071555">
    <property type="term" value="P:cell wall organization"/>
    <property type="evidence" value="ECO:0007669"/>
    <property type="project" value="UniProtKB-KW"/>
</dbReference>
<dbReference type="InterPro" id="IPR013377">
    <property type="entry name" value="FlgJ"/>
</dbReference>
<dbReference type="Gene3D" id="1.10.530.10">
    <property type="match status" value="1"/>
</dbReference>
<keyword evidence="8" id="KW-0378">Hydrolase</keyword>
<feature type="region of interest" description="Disordered" evidence="12">
    <location>
        <begin position="1"/>
        <end position="37"/>
    </location>
</feature>
<dbReference type="GO" id="GO:0044780">
    <property type="term" value="P:bacterial-type flagellum assembly"/>
    <property type="evidence" value="ECO:0007669"/>
    <property type="project" value="InterPro"/>
</dbReference>
<dbReference type="InterPro" id="IPR051056">
    <property type="entry name" value="Glycosyl_Hydrolase_73"/>
</dbReference>
<name>A0A1V3A2D3_9GAMM</name>
<dbReference type="GO" id="GO:0004040">
    <property type="term" value="F:amidase activity"/>
    <property type="evidence" value="ECO:0007669"/>
    <property type="project" value="InterPro"/>
</dbReference>
<evidence type="ECO:0000313" key="15">
    <source>
        <dbReference type="Proteomes" id="UP000189177"/>
    </source>
</evidence>
<dbReference type="InterPro" id="IPR019301">
    <property type="entry name" value="Flagellar_prot_FlgJ_N"/>
</dbReference>
<keyword evidence="7" id="KW-1005">Bacterial flagellum biogenesis</keyword>
<keyword evidence="14" id="KW-0966">Cell projection</keyword>
<keyword evidence="10" id="KW-0961">Cell wall biogenesis/degradation</keyword>
<comment type="function">
    <text evidence="1">Flagellum-specific muramidase which hydrolyzes the peptidoglycan layer to assemble the rod structure in the periplasmic space.</text>
</comment>
<dbReference type="SMART" id="SM00047">
    <property type="entry name" value="LYZ2"/>
    <property type="match status" value="1"/>
</dbReference>
<dbReference type="InterPro" id="IPR002901">
    <property type="entry name" value="MGlyc_endo_b_GlcNAc-like_dom"/>
</dbReference>
<dbReference type="STRING" id="252474.B1A74_00580"/>
<evidence type="ECO:0000256" key="4">
    <source>
        <dbReference type="ARBA" id="ARBA00007974"/>
    </source>
</evidence>
<dbReference type="Pfam" id="PF10135">
    <property type="entry name" value="Rod-binding"/>
    <property type="match status" value="1"/>
</dbReference>
<keyword evidence="14" id="KW-0282">Flagellum</keyword>
<evidence type="ECO:0000256" key="11">
    <source>
        <dbReference type="ARBA" id="ARBA00030835"/>
    </source>
</evidence>
<dbReference type="AlphaFoldDB" id="A0A1V3A2D3"/>
<comment type="similarity">
    <text evidence="4">In the C-terminal section; belongs to the glycosyl hydrolase 73 family.</text>
</comment>
<dbReference type="Proteomes" id="UP000189177">
    <property type="component" value="Unassembled WGS sequence"/>
</dbReference>
<evidence type="ECO:0000256" key="12">
    <source>
        <dbReference type="SAM" id="MobiDB-lite"/>
    </source>
</evidence>
<keyword evidence="6" id="KW-0574">Periplasm</keyword>
<feature type="compositionally biased region" description="Basic and acidic residues" evidence="12">
    <location>
        <begin position="98"/>
        <end position="130"/>
    </location>
</feature>
<evidence type="ECO:0000256" key="3">
    <source>
        <dbReference type="ARBA" id="ARBA00006880"/>
    </source>
</evidence>
<organism evidence="14 15">
    <name type="scientific">Thioalkalivibrio halophilus</name>
    <dbReference type="NCBI Taxonomy" id="252474"/>
    <lineage>
        <taxon>Bacteria</taxon>
        <taxon>Pseudomonadati</taxon>
        <taxon>Pseudomonadota</taxon>
        <taxon>Gammaproteobacteria</taxon>
        <taxon>Chromatiales</taxon>
        <taxon>Ectothiorhodospiraceae</taxon>
        <taxon>Thioalkalivibrio</taxon>
    </lineage>
</organism>
<dbReference type="Pfam" id="PF01832">
    <property type="entry name" value="Glucosaminidase"/>
    <property type="match status" value="1"/>
</dbReference>
<feature type="compositionally biased region" description="Basic and acidic residues" evidence="12">
    <location>
        <begin position="25"/>
        <end position="37"/>
    </location>
</feature>
<evidence type="ECO:0000256" key="10">
    <source>
        <dbReference type="ARBA" id="ARBA00023316"/>
    </source>
</evidence>
<evidence type="ECO:0000256" key="2">
    <source>
        <dbReference type="ARBA" id="ARBA00004418"/>
    </source>
</evidence>
<evidence type="ECO:0000256" key="8">
    <source>
        <dbReference type="ARBA" id="ARBA00022801"/>
    </source>
</evidence>
<dbReference type="GO" id="GO:0071973">
    <property type="term" value="P:bacterial-type flagellum-dependent cell motility"/>
    <property type="evidence" value="ECO:0007669"/>
    <property type="project" value="TreeGrafter"/>
</dbReference>
<comment type="caution">
    <text evidence="14">The sequence shown here is derived from an EMBL/GenBank/DDBJ whole genome shotgun (WGS) entry which is preliminary data.</text>
</comment>
<feature type="domain" description="Mannosyl-glycoprotein endo-beta-N-acetylglucosamidase-like" evidence="13">
    <location>
        <begin position="180"/>
        <end position="334"/>
    </location>
</feature>
<feature type="compositionally biased region" description="Low complexity" evidence="12">
    <location>
        <begin position="144"/>
        <end position="154"/>
    </location>
</feature>
<sequence>MIGPSGESRMQAQSAMASDPSGLHELSRAARGGGREGMEAVAREFEAMLVGQMLKQMREASLGDGIFENEQTEMYQEMFDQEVARSVSQGEGLGLREALIRDMERNAPTDPEVLHDPERQQNLEAPRRNESLPPMQPREDGERPAAPANAADAAGPGGTAEQAGAEDAPRSMPEAAGGARVDWPPRNPDEFLEKLGPAAERAAAELGVDASVLLAQSALETGWGQHVPSRTDGEPSFNLFGIKADRSWSGEAVSVGTLEYRDGVAQREQARFRAYDDPERSFADYVDFIRSNPRYERALQAGDDATYVRELQAAGYATDPRYAEKILDLRDRVAQAREPVHAQVSAGTADNPAEG</sequence>
<keyword evidence="15" id="KW-1185">Reference proteome</keyword>
<evidence type="ECO:0000313" key="14">
    <source>
        <dbReference type="EMBL" id="OOC11495.1"/>
    </source>
</evidence>
<dbReference type="Gene3D" id="2.10.70.40">
    <property type="entry name" value="peptidoglycan hydrolase"/>
    <property type="match status" value="1"/>
</dbReference>
<gene>
    <name evidence="14" type="ORF">B1A74_00580</name>
</gene>
<evidence type="ECO:0000256" key="5">
    <source>
        <dbReference type="ARBA" id="ARBA00013433"/>
    </source>
</evidence>
<dbReference type="GO" id="GO:0042597">
    <property type="term" value="C:periplasmic space"/>
    <property type="evidence" value="ECO:0007669"/>
    <property type="project" value="UniProtKB-SubCell"/>
</dbReference>